<comment type="subcellular location">
    <subcellularLocation>
        <location evidence="1">Secreted</location>
    </subcellularLocation>
</comment>
<dbReference type="InterPro" id="IPR008801">
    <property type="entry name" value="RALF"/>
</dbReference>
<organism evidence="7 8">
    <name type="scientific">Ilex paraguariensis</name>
    <name type="common">yerba mate</name>
    <dbReference type="NCBI Taxonomy" id="185542"/>
    <lineage>
        <taxon>Eukaryota</taxon>
        <taxon>Viridiplantae</taxon>
        <taxon>Streptophyta</taxon>
        <taxon>Embryophyta</taxon>
        <taxon>Tracheophyta</taxon>
        <taxon>Spermatophyta</taxon>
        <taxon>Magnoliopsida</taxon>
        <taxon>eudicotyledons</taxon>
        <taxon>Gunneridae</taxon>
        <taxon>Pentapetalae</taxon>
        <taxon>asterids</taxon>
        <taxon>campanulids</taxon>
        <taxon>Aquifoliales</taxon>
        <taxon>Aquifoliaceae</taxon>
        <taxon>Ilex</taxon>
    </lineage>
</organism>
<dbReference type="Pfam" id="PF05498">
    <property type="entry name" value="RALF"/>
    <property type="match status" value="1"/>
</dbReference>
<sequence length="53" mass="5665">RPNKMAVSPSSVPGKSDYISYGTLEKYISAPSSVSNTPYSRGCSAVTRCNRPP</sequence>
<accession>A0ABC8THC4</accession>
<dbReference type="GO" id="GO:0005576">
    <property type="term" value="C:extracellular region"/>
    <property type="evidence" value="ECO:0007669"/>
    <property type="project" value="UniProtKB-SubCell"/>
</dbReference>
<reference evidence="7 8" key="1">
    <citation type="submission" date="2024-02" db="EMBL/GenBank/DDBJ databases">
        <authorList>
            <person name="Vignale AGUSTIN F."/>
            <person name="Sosa J E."/>
            <person name="Modenutti C."/>
        </authorList>
    </citation>
    <scope>NUCLEOTIDE SEQUENCE [LARGE SCALE GENOMIC DNA]</scope>
</reference>
<name>A0ABC8THC4_9AQUA</name>
<feature type="non-terminal residue" evidence="7">
    <location>
        <position position="1"/>
    </location>
</feature>
<keyword evidence="3" id="KW-0964">Secreted</keyword>
<comment type="similarity">
    <text evidence="2">Belongs to the plant rapid alkalinization factor (RALF) family.</text>
</comment>
<comment type="caution">
    <text evidence="7">The sequence shown here is derived from an EMBL/GenBank/DDBJ whole genome shotgun (WGS) entry which is preliminary data.</text>
</comment>
<dbReference type="Proteomes" id="UP001642360">
    <property type="component" value="Unassembled WGS sequence"/>
</dbReference>
<evidence type="ECO:0000256" key="3">
    <source>
        <dbReference type="ARBA" id="ARBA00022525"/>
    </source>
</evidence>
<keyword evidence="6" id="KW-1015">Disulfide bond</keyword>
<evidence type="ECO:0000256" key="4">
    <source>
        <dbReference type="ARBA" id="ARBA00022702"/>
    </source>
</evidence>
<dbReference type="EMBL" id="CAUOFW020005158">
    <property type="protein sequence ID" value="CAK9168771.1"/>
    <property type="molecule type" value="Genomic_DNA"/>
</dbReference>
<protein>
    <submittedName>
        <fullName evidence="7">Uncharacterized protein</fullName>
    </submittedName>
</protein>
<keyword evidence="8" id="KW-1185">Reference proteome</keyword>
<evidence type="ECO:0000313" key="8">
    <source>
        <dbReference type="Proteomes" id="UP001642360"/>
    </source>
</evidence>
<proteinExistence type="inferred from homology"/>
<dbReference type="AlphaFoldDB" id="A0ABC8THC4"/>
<evidence type="ECO:0000256" key="5">
    <source>
        <dbReference type="ARBA" id="ARBA00022729"/>
    </source>
</evidence>
<evidence type="ECO:0000313" key="7">
    <source>
        <dbReference type="EMBL" id="CAK9168771.1"/>
    </source>
</evidence>
<evidence type="ECO:0000256" key="6">
    <source>
        <dbReference type="ARBA" id="ARBA00023157"/>
    </source>
</evidence>
<keyword evidence="5" id="KW-0732">Signal</keyword>
<gene>
    <name evidence="7" type="ORF">ILEXP_LOCUS38184</name>
</gene>
<evidence type="ECO:0000256" key="2">
    <source>
        <dbReference type="ARBA" id="ARBA00009178"/>
    </source>
</evidence>
<keyword evidence="4" id="KW-0372">Hormone</keyword>
<dbReference type="GO" id="GO:0005179">
    <property type="term" value="F:hormone activity"/>
    <property type="evidence" value="ECO:0007669"/>
    <property type="project" value="UniProtKB-KW"/>
</dbReference>
<evidence type="ECO:0000256" key="1">
    <source>
        <dbReference type="ARBA" id="ARBA00004613"/>
    </source>
</evidence>